<sequence length="120" mass="13274">MNCNFLETEFFYHTHLNSQGVSDQGSPDDCLSWVVPLPSSSIEYSTDPVVTTAEQVSPQESPQPLPPDPSQSIPSDNGQYVLPPRSTLGILPKRYFPERIGKNSRYGVANFVQGNITKMT</sequence>
<evidence type="ECO:0000313" key="3">
    <source>
        <dbReference type="Proteomes" id="UP001567538"/>
    </source>
</evidence>
<protein>
    <submittedName>
        <fullName evidence="2">Uncharacterized protein</fullName>
    </submittedName>
</protein>
<evidence type="ECO:0000256" key="1">
    <source>
        <dbReference type="SAM" id="MobiDB-lite"/>
    </source>
</evidence>
<keyword evidence="3" id="KW-1185">Reference proteome</keyword>
<feature type="compositionally biased region" description="Polar residues" evidence="1">
    <location>
        <begin position="41"/>
        <end position="54"/>
    </location>
</feature>
<dbReference type="AlphaFoldDB" id="A0ABD1I764"/>
<proteinExistence type="predicted"/>
<feature type="region of interest" description="Disordered" evidence="1">
    <location>
        <begin position="41"/>
        <end position="84"/>
    </location>
</feature>
<reference evidence="2 3" key="1">
    <citation type="submission" date="2024-06" db="EMBL/GenBank/DDBJ databases">
        <title>A chromosome level genome sequence of Diviner's sage (Salvia divinorum).</title>
        <authorList>
            <person name="Ford S.A."/>
            <person name="Ro D.-K."/>
            <person name="Ness R.W."/>
            <person name="Phillips M.A."/>
        </authorList>
    </citation>
    <scope>NUCLEOTIDE SEQUENCE [LARGE SCALE GENOMIC DNA]</scope>
    <source>
        <strain evidence="2">SAF-2024a</strain>
        <tissue evidence="2">Leaf</tissue>
    </source>
</reference>
<gene>
    <name evidence="2" type="ORF">AAHA92_06585</name>
</gene>
<organism evidence="2 3">
    <name type="scientific">Salvia divinorum</name>
    <name type="common">Maria pastora</name>
    <name type="synonym">Diviner's sage</name>
    <dbReference type="NCBI Taxonomy" id="28513"/>
    <lineage>
        <taxon>Eukaryota</taxon>
        <taxon>Viridiplantae</taxon>
        <taxon>Streptophyta</taxon>
        <taxon>Embryophyta</taxon>
        <taxon>Tracheophyta</taxon>
        <taxon>Spermatophyta</taxon>
        <taxon>Magnoliopsida</taxon>
        <taxon>eudicotyledons</taxon>
        <taxon>Gunneridae</taxon>
        <taxon>Pentapetalae</taxon>
        <taxon>asterids</taxon>
        <taxon>lamiids</taxon>
        <taxon>Lamiales</taxon>
        <taxon>Lamiaceae</taxon>
        <taxon>Nepetoideae</taxon>
        <taxon>Mentheae</taxon>
        <taxon>Salviinae</taxon>
        <taxon>Salvia</taxon>
        <taxon>Salvia subgen. Calosphace</taxon>
    </lineage>
</organism>
<name>A0ABD1I764_SALDI</name>
<comment type="caution">
    <text evidence="2">The sequence shown here is derived from an EMBL/GenBank/DDBJ whole genome shotgun (WGS) entry which is preliminary data.</text>
</comment>
<evidence type="ECO:0000313" key="2">
    <source>
        <dbReference type="EMBL" id="KAL1564212.1"/>
    </source>
</evidence>
<dbReference type="Proteomes" id="UP001567538">
    <property type="component" value="Unassembled WGS sequence"/>
</dbReference>
<dbReference type="EMBL" id="JBEAFC010000003">
    <property type="protein sequence ID" value="KAL1564212.1"/>
    <property type="molecule type" value="Genomic_DNA"/>
</dbReference>
<accession>A0ABD1I764</accession>